<protein>
    <recommendedName>
        <fullName evidence="4">Secreted protein</fullName>
    </recommendedName>
</protein>
<keyword evidence="3" id="KW-1185">Reference proteome</keyword>
<dbReference type="InterPro" id="IPR045391">
    <property type="entry name" value="DUF6520"/>
</dbReference>
<dbReference type="Proteomes" id="UP000293874">
    <property type="component" value="Unassembled WGS sequence"/>
</dbReference>
<organism evidence="2 3">
    <name type="scientific">Pseudobacter ginsenosidimutans</name>
    <dbReference type="NCBI Taxonomy" id="661488"/>
    <lineage>
        <taxon>Bacteria</taxon>
        <taxon>Pseudomonadati</taxon>
        <taxon>Bacteroidota</taxon>
        <taxon>Chitinophagia</taxon>
        <taxon>Chitinophagales</taxon>
        <taxon>Chitinophagaceae</taxon>
        <taxon>Pseudobacter</taxon>
    </lineage>
</organism>
<feature type="chain" id="PRO_5020383688" description="Secreted protein" evidence="1">
    <location>
        <begin position="23"/>
        <end position="85"/>
    </location>
</feature>
<accession>A0A4Q7N064</accession>
<evidence type="ECO:0008006" key="4">
    <source>
        <dbReference type="Google" id="ProtNLM"/>
    </source>
</evidence>
<dbReference type="OrthoDB" id="678931at2"/>
<proteinExistence type="predicted"/>
<comment type="caution">
    <text evidence="2">The sequence shown here is derived from an EMBL/GenBank/DDBJ whole genome shotgun (WGS) entry which is preliminary data.</text>
</comment>
<reference evidence="2 3" key="1">
    <citation type="submission" date="2019-02" db="EMBL/GenBank/DDBJ databases">
        <title>Genomic Encyclopedia of Type Strains, Phase IV (KMG-IV): sequencing the most valuable type-strain genomes for metagenomic binning, comparative biology and taxonomic classification.</title>
        <authorList>
            <person name="Goeker M."/>
        </authorList>
    </citation>
    <scope>NUCLEOTIDE SEQUENCE [LARGE SCALE GENOMIC DNA]</scope>
    <source>
        <strain evidence="2 3">DSM 18116</strain>
    </source>
</reference>
<sequence>MKKIKMVLLTVAIITAVTGSFAAKKKFDCYNQQQYHQPTPGNYVMTGTWGINYYCAGGAPATCTYILNPFTQQFEPCRVGFYTPN</sequence>
<dbReference type="Pfam" id="PF20130">
    <property type="entry name" value="DUF6520"/>
    <property type="match status" value="1"/>
</dbReference>
<keyword evidence="1" id="KW-0732">Signal</keyword>
<dbReference type="RefSeq" id="WP_130539375.1">
    <property type="nucleotide sequence ID" value="NZ_CP042431.1"/>
</dbReference>
<name>A0A4Q7N064_9BACT</name>
<evidence type="ECO:0000313" key="2">
    <source>
        <dbReference type="EMBL" id="RZS74957.1"/>
    </source>
</evidence>
<dbReference type="EMBL" id="SGXA01000001">
    <property type="protein sequence ID" value="RZS74957.1"/>
    <property type="molecule type" value="Genomic_DNA"/>
</dbReference>
<gene>
    <name evidence="2" type="ORF">EV199_0809</name>
</gene>
<evidence type="ECO:0000313" key="3">
    <source>
        <dbReference type="Proteomes" id="UP000293874"/>
    </source>
</evidence>
<dbReference type="AlphaFoldDB" id="A0A4Q7N064"/>
<feature type="signal peptide" evidence="1">
    <location>
        <begin position="1"/>
        <end position="22"/>
    </location>
</feature>
<evidence type="ECO:0000256" key="1">
    <source>
        <dbReference type="SAM" id="SignalP"/>
    </source>
</evidence>